<evidence type="ECO:0000256" key="5">
    <source>
        <dbReference type="SAM" id="SignalP"/>
    </source>
</evidence>
<dbReference type="Gene3D" id="3.40.50.1980">
    <property type="entry name" value="Nitrogenase molybdenum iron protein domain"/>
    <property type="match status" value="2"/>
</dbReference>
<dbReference type="GO" id="GO:0030288">
    <property type="term" value="C:outer membrane-bounded periplasmic space"/>
    <property type="evidence" value="ECO:0007669"/>
    <property type="project" value="TreeGrafter"/>
</dbReference>
<dbReference type="PROSITE" id="PS50983">
    <property type="entry name" value="FE_B12_PBP"/>
    <property type="match status" value="1"/>
</dbReference>
<dbReference type="InterPro" id="IPR051313">
    <property type="entry name" value="Bact_iron-sidero_bind"/>
</dbReference>
<protein>
    <submittedName>
        <fullName evidence="7">ABC transporter substrate-binding protein</fullName>
    </submittedName>
</protein>
<organism evidence="7 8">
    <name type="scientific">Salipaludibacillus agaradhaerens</name>
    <name type="common">Bacillus agaradhaerens</name>
    <dbReference type="NCBI Taxonomy" id="76935"/>
    <lineage>
        <taxon>Bacteria</taxon>
        <taxon>Bacillati</taxon>
        <taxon>Bacillota</taxon>
        <taxon>Bacilli</taxon>
        <taxon>Bacillales</taxon>
        <taxon>Bacillaceae</taxon>
    </lineage>
</organism>
<accession>A0A9Q4FZ72</accession>
<dbReference type="GO" id="GO:0005886">
    <property type="term" value="C:plasma membrane"/>
    <property type="evidence" value="ECO:0007669"/>
    <property type="project" value="UniProtKB-SubCell"/>
</dbReference>
<evidence type="ECO:0000313" key="7">
    <source>
        <dbReference type="EMBL" id="MCR6097096.1"/>
    </source>
</evidence>
<feature type="domain" description="Fe/B12 periplasmic-binding" evidence="6">
    <location>
        <begin position="65"/>
        <end position="325"/>
    </location>
</feature>
<comment type="caution">
    <text evidence="7">The sequence shown here is derived from an EMBL/GenBank/DDBJ whole genome shotgun (WGS) entry which is preliminary data.</text>
</comment>
<proteinExistence type="inferred from homology"/>
<dbReference type="RefSeq" id="WP_257821536.1">
    <property type="nucleotide sequence ID" value="NZ_JABXYM010000001.1"/>
</dbReference>
<dbReference type="InterPro" id="IPR002491">
    <property type="entry name" value="ABC_transptr_periplasmic_BD"/>
</dbReference>
<dbReference type="GO" id="GO:1901678">
    <property type="term" value="P:iron coordination entity transport"/>
    <property type="evidence" value="ECO:0007669"/>
    <property type="project" value="UniProtKB-ARBA"/>
</dbReference>
<evidence type="ECO:0000256" key="1">
    <source>
        <dbReference type="ARBA" id="ARBA00004193"/>
    </source>
</evidence>
<dbReference type="Pfam" id="PF01497">
    <property type="entry name" value="Peripla_BP_2"/>
    <property type="match status" value="1"/>
</dbReference>
<evidence type="ECO:0000259" key="6">
    <source>
        <dbReference type="PROSITE" id="PS50983"/>
    </source>
</evidence>
<gene>
    <name evidence="7" type="ORF">HXA33_11050</name>
</gene>
<dbReference type="AlphaFoldDB" id="A0A9Q4FZ72"/>
<evidence type="ECO:0000256" key="2">
    <source>
        <dbReference type="ARBA" id="ARBA00008814"/>
    </source>
</evidence>
<evidence type="ECO:0000313" key="8">
    <source>
        <dbReference type="Proteomes" id="UP001057753"/>
    </source>
</evidence>
<dbReference type="EMBL" id="JABXYM010000001">
    <property type="protein sequence ID" value="MCR6097096.1"/>
    <property type="molecule type" value="Genomic_DNA"/>
</dbReference>
<comment type="subcellular location">
    <subcellularLocation>
        <location evidence="1">Cell membrane</location>
        <topology evidence="1">Lipid-anchor</topology>
    </subcellularLocation>
</comment>
<evidence type="ECO:0000256" key="3">
    <source>
        <dbReference type="ARBA" id="ARBA00022448"/>
    </source>
</evidence>
<name>A0A9Q4FZ72_SALAG</name>
<feature type="signal peptide" evidence="5">
    <location>
        <begin position="1"/>
        <end position="22"/>
    </location>
</feature>
<keyword evidence="8" id="KW-1185">Reference proteome</keyword>
<dbReference type="SUPFAM" id="SSF53807">
    <property type="entry name" value="Helical backbone' metal receptor"/>
    <property type="match status" value="1"/>
</dbReference>
<dbReference type="PANTHER" id="PTHR30532">
    <property type="entry name" value="IRON III DICITRATE-BINDING PERIPLASMIC PROTEIN"/>
    <property type="match status" value="1"/>
</dbReference>
<feature type="chain" id="PRO_5040116604" evidence="5">
    <location>
        <begin position="23"/>
        <end position="325"/>
    </location>
</feature>
<evidence type="ECO:0000256" key="4">
    <source>
        <dbReference type="ARBA" id="ARBA00022729"/>
    </source>
</evidence>
<dbReference type="PROSITE" id="PS51257">
    <property type="entry name" value="PROKAR_LIPOPROTEIN"/>
    <property type="match status" value="1"/>
</dbReference>
<sequence>MKKTLILTSLMLLLAIFIVACGNENGNNQSNNSTSNNTLDNKASTDDTRIYTDVAGNEVEIPVHPERVITTQYLDALLALDIKPVGASSHVLDNHYLGELQEGVEDIGHPFDIEKVLSLEPDLIIVSTEEEVEELSKIAPTIVVPWMYGDVYDQFREIAQIVGKEQEAEDWMIALEEKAAEGRAHLTIAEEDIVTIYMTHDKDVLRIYGGRNIGHIIYRLLELTPPDFIQAKFDEDPDFNDFVYDDISMEMLPEYAGDHIIMLTYDNETIAEGGMFYQVEQSALWQGLDAVQNDQLYVIDAEPWFSYSPLAIEAALDEAIELFSN</sequence>
<comment type="similarity">
    <text evidence="2">Belongs to the bacterial solute-binding protein 8 family.</text>
</comment>
<keyword evidence="3" id="KW-0813">Transport</keyword>
<keyword evidence="4 5" id="KW-0732">Signal</keyword>
<reference evidence="7" key="1">
    <citation type="submission" date="2020-06" db="EMBL/GenBank/DDBJ databases">
        <title>Insight into the genomes of haloalkaliphilic bacilli from Kenyan soda lakes.</title>
        <authorList>
            <person name="Mwirichia R."/>
            <person name="Villamizar G.C."/>
            <person name="Poehlein A."/>
            <person name="Mugweru J."/>
            <person name="Kipnyargis A."/>
            <person name="Kiplimo D."/>
            <person name="Orwa P."/>
            <person name="Daniel R."/>
        </authorList>
    </citation>
    <scope>NUCLEOTIDE SEQUENCE</scope>
    <source>
        <strain evidence="7">B1096_S55</strain>
    </source>
</reference>
<dbReference type="Proteomes" id="UP001057753">
    <property type="component" value="Unassembled WGS sequence"/>
</dbReference>
<dbReference type="PANTHER" id="PTHR30532:SF26">
    <property type="entry name" value="IRON(3+)-HYDROXAMATE-BINDING PROTEIN FHUD"/>
    <property type="match status" value="1"/>
</dbReference>